<reference evidence="1 2" key="1">
    <citation type="submission" date="2015-05" db="EMBL/GenBank/DDBJ databases">
        <title>Comparison of genome.</title>
        <authorList>
            <person name="Zheng Z."/>
            <person name="Sun M."/>
        </authorList>
    </citation>
    <scope>NUCLEOTIDE SEQUENCE [LARGE SCALE GENOMIC DNA]</scope>
    <source>
        <strain evidence="1 2">G25-74</strain>
    </source>
</reference>
<dbReference type="EMBL" id="LDJR01000011">
    <property type="protein sequence ID" value="OAK75524.1"/>
    <property type="molecule type" value="Genomic_DNA"/>
</dbReference>
<organism evidence="1 2">
    <name type="scientific">Lederbergia galactosidilytica</name>
    <dbReference type="NCBI Taxonomy" id="217031"/>
    <lineage>
        <taxon>Bacteria</taxon>
        <taxon>Bacillati</taxon>
        <taxon>Bacillota</taxon>
        <taxon>Bacilli</taxon>
        <taxon>Bacillales</taxon>
        <taxon>Bacillaceae</taxon>
        <taxon>Lederbergia</taxon>
    </lineage>
</organism>
<keyword evidence="2" id="KW-1185">Reference proteome</keyword>
<sequence length="115" mass="13107">MAKGSYKMNLNLEKKEMNIEIVGNFTPEQAQQFIQDYNNNVNSIHASDFNLVLDCRDLNVVTKELIPALQDCYKLYQSTGFNKVIFEIGTSSIVKMQLNRIAREVGLTNVEFVVV</sequence>
<dbReference type="AlphaFoldDB" id="A0A178A655"/>
<evidence type="ECO:0000313" key="2">
    <source>
        <dbReference type="Proteomes" id="UP000077881"/>
    </source>
</evidence>
<dbReference type="STRING" id="217031.ABB05_02140"/>
<gene>
    <name evidence="1" type="ORF">ABB05_02140</name>
</gene>
<dbReference type="PATRIC" id="fig|217031.6.peg.467"/>
<dbReference type="OrthoDB" id="2867965at2"/>
<evidence type="ECO:0000313" key="1">
    <source>
        <dbReference type="EMBL" id="OAK75524.1"/>
    </source>
</evidence>
<accession>A0A178A655</accession>
<name>A0A178A655_9BACI</name>
<protein>
    <recommendedName>
        <fullName evidence="3">STAS domain-containing protein</fullName>
    </recommendedName>
</protein>
<comment type="caution">
    <text evidence="1">The sequence shown here is derived from an EMBL/GenBank/DDBJ whole genome shotgun (WGS) entry which is preliminary data.</text>
</comment>
<proteinExistence type="predicted"/>
<dbReference type="Proteomes" id="UP000077881">
    <property type="component" value="Unassembled WGS sequence"/>
</dbReference>
<evidence type="ECO:0008006" key="3">
    <source>
        <dbReference type="Google" id="ProtNLM"/>
    </source>
</evidence>